<dbReference type="GO" id="GO:0003743">
    <property type="term" value="F:translation initiation factor activity"/>
    <property type="evidence" value="ECO:0007669"/>
    <property type="project" value="UniProtKB-KW"/>
</dbReference>
<dbReference type="Pfam" id="PF25304">
    <property type="entry name" value="WHD_eIF2D"/>
    <property type="match status" value="1"/>
</dbReference>
<name>A0A6A4VWR2_AMPAM</name>
<evidence type="ECO:0000256" key="2">
    <source>
        <dbReference type="ARBA" id="ARBA00022490"/>
    </source>
</evidence>
<dbReference type="GO" id="GO:0003723">
    <property type="term" value="F:RNA binding"/>
    <property type="evidence" value="ECO:0007669"/>
    <property type="project" value="InterPro"/>
</dbReference>
<sequence>MFLKPFRVKSNSQIKGSDRKKLRSQIAAAFPVLTTEACAELIPTKKEVSVSRLVTHGGDSVVCYLTGRDPVLLDIGGRLMPTVYTLWRHPDLLYAFTTYAPVVQKLRGGADLMLPGVIVREKDCGARAFGKLDKGQPVAVNTEINRAPVAVGWAARDSQDLYMSGGRGKAVLMVHVVGDLLWEMGTRRQPPELGAPGGEPEEEWGDDVEDGKADGGTADGEDGTGDGTAAGDGPADAGEAGDGPAEGDDAEGTTLSFQNLRVEDDDENPPVPAEPEPAPEPPTPASMDDLLYDAFRQAWRTTAKRIELPVLVSNFYAQHMQPNSQRPLDVKKSSYKKISKFLEKMQKDGLVQVKELSKGVQSIVSVRLDHPEIRSYKVQEICRDESPEPEPDSAGPSRSKAIERVEELYIVSGNVAAVFKELKIAKGTPLSAQEVRKHLTQYVKNKELQNQNNKTLVQLDPTLASCLTNKSEGLVESLRWDELHQRCMQRMSPGHVVLFKGEPPVVKKGAVPSVELNTATRSGNKKITMVLNLPVFGIDPAEFAHRCQVGVAASTSVGEAPNRPPGTSQVMVQGNQIRFIGKLLQEDYKVPKKYIKGLEKAPKK</sequence>
<dbReference type="InterPro" id="IPR041366">
    <property type="entry name" value="Pre-PUA"/>
</dbReference>
<dbReference type="InterPro" id="IPR039759">
    <property type="entry name" value="eIF2D_SUI1"/>
</dbReference>
<keyword evidence="7" id="KW-1185">Reference proteome</keyword>
<dbReference type="InterPro" id="IPR058886">
    <property type="entry name" value="SWIB_eIF2D"/>
</dbReference>
<proteinExistence type="inferred from homology"/>
<evidence type="ECO:0000313" key="6">
    <source>
        <dbReference type="EMBL" id="KAF0293821.1"/>
    </source>
</evidence>
<dbReference type="Pfam" id="PF01253">
    <property type="entry name" value="SUI1"/>
    <property type="match status" value="1"/>
</dbReference>
<dbReference type="PROSITE" id="PS51925">
    <property type="entry name" value="SWIB_MDM2"/>
    <property type="match status" value="1"/>
</dbReference>
<gene>
    <name evidence="6" type="primary">Eif2d_1</name>
    <name evidence="6" type="ORF">FJT64_008459</name>
</gene>
<accession>A0A6A4VWR2</accession>
<evidence type="ECO:0000256" key="1">
    <source>
        <dbReference type="ARBA" id="ARBA00010359"/>
    </source>
</evidence>
<keyword evidence="2" id="KW-0963">Cytoplasm</keyword>
<keyword evidence="6" id="KW-0396">Initiation factor</keyword>
<dbReference type="CDD" id="cd11608">
    <property type="entry name" value="eIF2D_C"/>
    <property type="match status" value="1"/>
</dbReference>
<dbReference type="GO" id="GO:0001731">
    <property type="term" value="P:formation of translation preinitiation complex"/>
    <property type="evidence" value="ECO:0007669"/>
    <property type="project" value="InterPro"/>
</dbReference>
<dbReference type="SUPFAM" id="SSF88697">
    <property type="entry name" value="PUA domain-like"/>
    <property type="match status" value="1"/>
</dbReference>
<dbReference type="EMBL" id="VIIS01001719">
    <property type="protein sequence ID" value="KAF0293821.1"/>
    <property type="molecule type" value="Genomic_DNA"/>
</dbReference>
<dbReference type="FunFam" id="3.10.400.20:FF:000002">
    <property type="entry name" value="Eukaryotic translation initiation factor 2D"/>
    <property type="match status" value="1"/>
</dbReference>
<dbReference type="Proteomes" id="UP000440578">
    <property type="component" value="Unassembled WGS sequence"/>
</dbReference>
<dbReference type="PROSITE" id="PS50296">
    <property type="entry name" value="SUI1"/>
    <property type="match status" value="1"/>
</dbReference>
<feature type="domain" description="DM2" evidence="5">
    <location>
        <begin position="407"/>
        <end position="490"/>
    </location>
</feature>
<dbReference type="Pfam" id="PF17832">
    <property type="entry name" value="Pre-PUA"/>
    <property type="match status" value="1"/>
</dbReference>
<dbReference type="SUPFAM" id="SSF55159">
    <property type="entry name" value="eIF1-like"/>
    <property type="match status" value="1"/>
</dbReference>
<dbReference type="PANTHER" id="PTHR12217">
    <property type="entry name" value="EUKARYOTIC TRANSLATION INITIATION FACTOR 2D"/>
    <property type="match status" value="1"/>
</dbReference>
<dbReference type="SUPFAM" id="SSF47592">
    <property type="entry name" value="SWIB/MDM2 domain"/>
    <property type="match status" value="1"/>
</dbReference>
<evidence type="ECO:0000259" key="5">
    <source>
        <dbReference type="PROSITE" id="PS51925"/>
    </source>
</evidence>
<dbReference type="Pfam" id="PF26291">
    <property type="entry name" value="SWIB_eIF2D"/>
    <property type="match status" value="1"/>
</dbReference>
<dbReference type="CDD" id="cd11610">
    <property type="entry name" value="eIF2D_N"/>
    <property type="match status" value="1"/>
</dbReference>
<evidence type="ECO:0000259" key="4">
    <source>
        <dbReference type="PROSITE" id="PS50296"/>
    </source>
</evidence>
<dbReference type="AlphaFoldDB" id="A0A6A4VWR2"/>
<dbReference type="OrthoDB" id="199771at2759"/>
<dbReference type="NCBIfam" id="TIGR00451">
    <property type="entry name" value="unchar_dom_2"/>
    <property type="match status" value="1"/>
</dbReference>
<dbReference type="InterPro" id="IPR004521">
    <property type="entry name" value="Uncharacterised_CHP00451"/>
</dbReference>
<feature type="region of interest" description="Disordered" evidence="3">
    <location>
        <begin position="187"/>
        <end position="286"/>
    </location>
</feature>
<comment type="similarity">
    <text evidence="1">Belongs to the eIF2D family.</text>
</comment>
<keyword evidence="6" id="KW-0648">Protein biosynthesis</keyword>
<feature type="region of interest" description="Disordered" evidence="3">
    <location>
        <begin position="378"/>
        <end position="399"/>
    </location>
</feature>
<feature type="compositionally biased region" description="Acidic residues" evidence="3">
    <location>
        <begin position="199"/>
        <end position="209"/>
    </location>
</feature>
<dbReference type="InterPro" id="IPR048247">
    <property type="entry name" value="eIF2D_N"/>
</dbReference>
<dbReference type="InterPro" id="IPR015947">
    <property type="entry name" value="PUA-like_sf"/>
</dbReference>
<dbReference type="CDD" id="cd21156">
    <property type="entry name" value="PUA_eIF2d-like"/>
    <property type="match status" value="1"/>
</dbReference>
<dbReference type="InterPro" id="IPR048248">
    <property type="entry name" value="PUA_eIF2d-like"/>
</dbReference>
<protein>
    <submittedName>
        <fullName evidence="6">Eukaryotic translation initiation factor 2D</fullName>
    </submittedName>
</protein>
<dbReference type="InterPro" id="IPR001950">
    <property type="entry name" value="SUI1"/>
</dbReference>
<dbReference type="Pfam" id="PF26292">
    <property type="entry name" value="PUA_elF2D"/>
    <property type="match status" value="1"/>
</dbReference>
<dbReference type="Gene3D" id="1.10.245.10">
    <property type="entry name" value="SWIB/MDM2 domain"/>
    <property type="match status" value="1"/>
</dbReference>
<organism evidence="6 7">
    <name type="scientific">Amphibalanus amphitrite</name>
    <name type="common">Striped barnacle</name>
    <name type="synonym">Balanus amphitrite</name>
    <dbReference type="NCBI Taxonomy" id="1232801"/>
    <lineage>
        <taxon>Eukaryota</taxon>
        <taxon>Metazoa</taxon>
        <taxon>Ecdysozoa</taxon>
        <taxon>Arthropoda</taxon>
        <taxon>Crustacea</taxon>
        <taxon>Multicrustacea</taxon>
        <taxon>Cirripedia</taxon>
        <taxon>Thoracica</taxon>
        <taxon>Thoracicalcarea</taxon>
        <taxon>Balanomorpha</taxon>
        <taxon>Balanoidea</taxon>
        <taxon>Balanidae</taxon>
        <taxon>Amphibalaninae</taxon>
        <taxon>Amphibalanus</taxon>
    </lineage>
</organism>
<dbReference type="Gene3D" id="3.10.400.20">
    <property type="match status" value="1"/>
</dbReference>
<comment type="caution">
    <text evidence="6">The sequence shown here is derived from an EMBL/GenBank/DDBJ whole genome shotgun (WGS) entry which is preliminary data.</text>
</comment>
<dbReference type="PANTHER" id="PTHR12217:SF4">
    <property type="entry name" value="EUKARYOTIC TRANSLATION INITIATION FACTOR 2D"/>
    <property type="match status" value="1"/>
</dbReference>
<feature type="domain" description="SUI1" evidence="4">
    <location>
        <begin position="514"/>
        <end position="588"/>
    </location>
</feature>
<dbReference type="InterPro" id="IPR003121">
    <property type="entry name" value="SWIB_MDM2_domain"/>
</dbReference>
<dbReference type="InterPro" id="IPR036877">
    <property type="entry name" value="SUI1_dom_sf"/>
</dbReference>
<dbReference type="InterPro" id="IPR039757">
    <property type="entry name" value="EIF2D"/>
</dbReference>
<evidence type="ECO:0000313" key="7">
    <source>
        <dbReference type="Proteomes" id="UP000440578"/>
    </source>
</evidence>
<dbReference type="InterPro" id="IPR057429">
    <property type="entry name" value="WH_eIF2D"/>
</dbReference>
<dbReference type="InterPro" id="IPR036885">
    <property type="entry name" value="SWIB_MDM2_dom_sf"/>
</dbReference>
<dbReference type="PROSITE" id="PS50890">
    <property type="entry name" value="PUA"/>
    <property type="match status" value="1"/>
</dbReference>
<dbReference type="Gene3D" id="3.30.780.10">
    <property type="entry name" value="SUI1-like domain"/>
    <property type="match status" value="1"/>
</dbReference>
<reference evidence="6 7" key="1">
    <citation type="submission" date="2019-07" db="EMBL/GenBank/DDBJ databases">
        <title>Draft genome assembly of a fouling barnacle, Amphibalanus amphitrite (Darwin, 1854): The first reference genome for Thecostraca.</title>
        <authorList>
            <person name="Kim W."/>
        </authorList>
    </citation>
    <scope>NUCLEOTIDE SEQUENCE [LARGE SCALE GENOMIC DNA]</scope>
    <source>
        <strain evidence="6">SNU_AA5</strain>
        <tissue evidence="6">Soma without cirri and trophi</tissue>
    </source>
</reference>
<feature type="compositionally biased region" description="Pro residues" evidence="3">
    <location>
        <begin position="269"/>
        <end position="284"/>
    </location>
</feature>
<evidence type="ECO:0000256" key="3">
    <source>
        <dbReference type="SAM" id="MobiDB-lite"/>
    </source>
</evidence>